<evidence type="ECO:0000313" key="12">
    <source>
        <dbReference type="Proteomes" id="UP001174909"/>
    </source>
</evidence>
<dbReference type="InterPro" id="IPR049316">
    <property type="entry name" value="GDC-P_C"/>
</dbReference>
<feature type="transmembrane region" description="Helical" evidence="9">
    <location>
        <begin position="143"/>
        <end position="163"/>
    </location>
</feature>
<dbReference type="Proteomes" id="UP001174909">
    <property type="component" value="Unassembled WGS sequence"/>
</dbReference>
<dbReference type="GO" id="GO:0019464">
    <property type="term" value="P:glycine decarboxylation via glycine cleavage system"/>
    <property type="evidence" value="ECO:0007669"/>
    <property type="project" value="TreeGrafter"/>
</dbReference>
<evidence type="ECO:0000256" key="4">
    <source>
        <dbReference type="ARBA" id="ARBA00022898"/>
    </source>
</evidence>
<comment type="caution">
    <text evidence="11">The sequence shown here is derived from an EMBL/GenBank/DDBJ whole genome shotgun (WGS) entry which is preliminary data.</text>
</comment>
<dbReference type="InterPro" id="IPR015424">
    <property type="entry name" value="PyrdxlP-dep_Trfase"/>
</dbReference>
<keyword evidence="6 9" id="KW-1133">Transmembrane helix</keyword>
<keyword evidence="12" id="KW-1185">Reference proteome</keyword>
<dbReference type="GO" id="GO:0004375">
    <property type="term" value="F:glycine dehydrogenase (decarboxylating) activity"/>
    <property type="evidence" value="ECO:0007669"/>
    <property type="project" value="InterPro"/>
</dbReference>
<dbReference type="SUPFAM" id="SSF53383">
    <property type="entry name" value="PLP-dependent transferases"/>
    <property type="match status" value="1"/>
</dbReference>
<gene>
    <name evidence="11" type="ORF">GBAR_LOCUS3049</name>
</gene>
<name>A0AA35R1U0_GEOBA</name>
<dbReference type="GO" id="GO:0005829">
    <property type="term" value="C:cytosol"/>
    <property type="evidence" value="ECO:0007669"/>
    <property type="project" value="TreeGrafter"/>
</dbReference>
<organism evidence="11 12">
    <name type="scientific">Geodia barretti</name>
    <name type="common">Barrett's horny sponge</name>
    <dbReference type="NCBI Taxonomy" id="519541"/>
    <lineage>
        <taxon>Eukaryota</taxon>
        <taxon>Metazoa</taxon>
        <taxon>Porifera</taxon>
        <taxon>Demospongiae</taxon>
        <taxon>Heteroscleromorpha</taxon>
        <taxon>Tetractinellida</taxon>
        <taxon>Astrophorina</taxon>
        <taxon>Geodiidae</taxon>
        <taxon>Geodia</taxon>
    </lineage>
</organism>
<evidence type="ECO:0000313" key="11">
    <source>
        <dbReference type="EMBL" id="CAI8000891.1"/>
    </source>
</evidence>
<dbReference type="GO" id="GO:0030170">
    <property type="term" value="F:pyridoxal phosphate binding"/>
    <property type="evidence" value="ECO:0007669"/>
    <property type="project" value="TreeGrafter"/>
</dbReference>
<dbReference type="PANTHER" id="PTHR11773">
    <property type="entry name" value="GLYCINE DEHYDROGENASE, DECARBOXYLATING"/>
    <property type="match status" value="1"/>
</dbReference>
<dbReference type="InterPro" id="IPR003369">
    <property type="entry name" value="TatA/B/E"/>
</dbReference>
<keyword evidence="8 9" id="KW-0472">Membrane</keyword>
<dbReference type="AlphaFoldDB" id="A0AA35R1U0"/>
<accession>A0AA35R1U0</accession>
<dbReference type="InterPro" id="IPR015422">
    <property type="entry name" value="PyrdxlP-dep_Trfase_small"/>
</dbReference>
<evidence type="ECO:0000256" key="7">
    <source>
        <dbReference type="ARBA" id="ARBA00023010"/>
    </source>
</evidence>
<dbReference type="EMBL" id="CASHTH010000420">
    <property type="protein sequence ID" value="CAI8000891.1"/>
    <property type="molecule type" value="Genomic_DNA"/>
</dbReference>
<dbReference type="PANTHER" id="PTHR11773:SF1">
    <property type="entry name" value="GLYCINE DEHYDROGENASE (DECARBOXYLATING), MITOCHONDRIAL"/>
    <property type="match status" value="1"/>
</dbReference>
<comment type="subcellular location">
    <subcellularLocation>
        <location evidence="1">Membrane</location>
        <topology evidence="1">Single-pass membrane protein</topology>
    </subcellularLocation>
</comment>
<keyword evidence="2" id="KW-0813">Transport</keyword>
<evidence type="ECO:0000256" key="6">
    <source>
        <dbReference type="ARBA" id="ARBA00022989"/>
    </source>
</evidence>
<dbReference type="GO" id="GO:0016020">
    <property type="term" value="C:membrane"/>
    <property type="evidence" value="ECO:0007669"/>
    <property type="project" value="UniProtKB-SubCell"/>
</dbReference>
<dbReference type="GO" id="GO:0005960">
    <property type="term" value="C:glycine cleavage complex"/>
    <property type="evidence" value="ECO:0007669"/>
    <property type="project" value="TreeGrafter"/>
</dbReference>
<keyword evidence="3 9" id="KW-0812">Transmembrane</keyword>
<reference evidence="11" key="1">
    <citation type="submission" date="2023-03" db="EMBL/GenBank/DDBJ databases">
        <authorList>
            <person name="Steffen K."/>
            <person name="Cardenas P."/>
        </authorList>
    </citation>
    <scope>NUCLEOTIDE SEQUENCE</scope>
</reference>
<dbReference type="InterPro" id="IPR020581">
    <property type="entry name" value="GDC_P"/>
</dbReference>
<evidence type="ECO:0000256" key="9">
    <source>
        <dbReference type="SAM" id="Phobius"/>
    </source>
</evidence>
<dbReference type="Gene3D" id="1.20.5.3310">
    <property type="match status" value="1"/>
</dbReference>
<evidence type="ECO:0000259" key="10">
    <source>
        <dbReference type="Pfam" id="PF21478"/>
    </source>
</evidence>
<evidence type="ECO:0000256" key="5">
    <source>
        <dbReference type="ARBA" id="ARBA00022927"/>
    </source>
</evidence>
<sequence>MVAHECIVDVRPFKASANVTVEDVAKRLMDYGFHAPTMSWPVAGTLMIEPTESESLEELDRFCDAMIAIGEEIREIETGAADPQDNVLKNAPHSVFHLLAEDWPHPYSREKAAFPREWVRQRKFWVPVGRVDNAYGDRNLSNVMFGLGVWELLIILVIILVLFSRRLPEIGQGLGKGIKSFRKSLHDPDEIDVTDKEGEGEGPKKE</sequence>
<keyword evidence="4" id="KW-0663">Pyridoxal phosphate</keyword>
<dbReference type="Pfam" id="PF21478">
    <property type="entry name" value="GcvP2_C"/>
    <property type="match status" value="1"/>
</dbReference>
<protein>
    <submittedName>
        <fullName evidence="11">Glycine dehydrogenase (Decarboxylating)</fullName>
    </submittedName>
</protein>
<evidence type="ECO:0000256" key="1">
    <source>
        <dbReference type="ARBA" id="ARBA00004167"/>
    </source>
</evidence>
<dbReference type="GO" id="GO:0016594">
    <property type="term" value="F:glycine binding"/>
    <property type="evidence" value="ECO:0007669"/>
    <property type="project" value="TreeGrafter"/>
</dbReference>
<dbReference type="Pfam" id="PF02416">
    <property type="entry name" value="TatA_B_E"/>
    <property type="match status" value="1"/>
</dbReference>
<keyword evidence="7" id="KW-0811">Translocation</keyword>
<evidence type="ECO:0000256" key="8">
    <source>
        <dbReference type="ARBA" id="ARBA00023136"/>
    </source>
</evidence>
<evidence type="ECO:0000256" key="3">
    <source>
        <dbReference type="ARBA" id="ARBA00022692"/>
    </source>
</evidence>
<keyword evidence="5" id="KW-0653">Protein transport</keyword>
<proteinExistence type="inferred from homology"/>
<evidence type="ECO:0000256" key="2">
    <source>
        <dbReference type="ARBA" id="ARBA00022448"/>
    </source>
</evidence>
<dbReference type="InterPro" id="IPR006312">
    <property type="entry name" value="TatA/E"/>
</dbReference>
<dbReference type="Gene3D" id="3.90.1150.10">
    <property type="entry name" value="Aspartate Aminotransferase, domain 1"/>
    <property type="match status" value="1"/>
</dbReference>
<dbReference type="GO" id="GO:0043953">
    <property type="term" value="P:protein transport by the Tat complex"/>
    <property type="evidence" value="ECO:0007669"/>
    <property type="project" value="InterPro"/>
</dbReference>
<dbReference type="HAMAP" id="MF_00236">
    <property type="entry name" value="TatA_E"/>
    <property type="match status" value="1"/>
</dbReference>
<feature type="domain" description="Glycine dehydrogenase C-terminal" evidence="10">
    <location>
        <begin position="1"/>
        <end position="93"/>
    </location>
</feature>